<accession>A0ABY9T2F4</accession>
<evidence type="ECO:0000313" key="1">
    <source>
        <dbReference type="EMBL" id="WNC13122.1"/>
    </source>
</evidence>
<organism evidence="1 2">
    <name type="scientific">Brevibacillus brevis</name>
    <name type="common">Bacillus brevis</name>
    <dbReference type="NCBI Taxonomy" id="1393"/>
    <lineage>
        <taxon>Bacteria</taxon>
        <taxon>Bacillati</taxon>
        <taxon>Bacillota</taxon>
        <taxon>Bacilli</taxon>
        <taxon>Bacillales</taxon>
        <taxon>Paenibacillaceae</taxon>
        <taxon>Brevibacillus</taxon>
    </lineage>
</organism>
<reference evidence="1 2" key="1">
    <citation type="submission" date="2023-09" db="EMBL/GenBank/DDBJ databases">
        <title>Complete Genome and Methylome dissection of Bacillus brevis NEB573 original source of BbsI restriction endonuclease.</title>
        <authorList>
            <person name="Fomenkov A."/>
            <person name="Roberts R.D."/>
        </authorList>
    </citation>
    <scope>NUCLEOTIDE SEQUENCE [LARGE SCALE GENOMIC DNA]</scope>
    <source>
        <strain evidence="1 2">NEB573</strain>
    </source>
</reference>
<proteinExistence type="predicted"/>
<gene>
    <name evidence="1" type="ORF">RGB73_20695</name>
</gene>
<keyword evidence="2" id="KW-1185">Reference proteome</keyword>
<protein>
    <submittedName>
        <fullName evidence="1">Uncharacterized protein</fullName>
    </submittedName>
</protein>
<dbReference type="EMBL" id="CP134050">
    <property type="protein sequence ID" value="WNC13122.1"/>
    <property type="molecule type" value="Genomic_DNA"/>
</dbReference>
<evidence type="ECO:0000313" key="2">
    <source>
        <dbReference type="Proteomes" id="UP001256827"/>
    </source>
</evidence>
<dbReference type="RefSeq" id="WP_310764617.1">
    <property type="nucleotide sequence ID" value="NZ_CP134050.1"/>
</dbReference>
<dbReference type="Proteomes" id="UP001256827">
    <property type="component" value="Chromosome"/>
</dbReference>
<sequence>MENKGLYVKYDVRKVDTGELVNDCFVLRPDKDRAAFAALRAYAEQTTNDELRKDINQWLDSILAEKTKGLKAFAIGPDRYEVVVGYDRESVVDWYKRHTGVSEEDFADYAVDDYPMDKPNKVESPSGIGYITTTVREWVQDVKQFPCVAWWTE</sequence>
<name>A0ABY9T2F4_BREBE</name>